<evidence type="ECO:0000313" key="2">
    <source>
        <dbReference type="EMBL" id="VFK49713.1"/>
    </source>
</evidence>
<reference evidence="1" key="1">
    <citation type="submission" date="2019-02" db="EMBL/GenBank/DDBJ databases">
        <authorList>
            <person name="Gruber-Vodicka R. H."/>
            <person name="Seah K. B. B."/>
        </authorList>
    </citation>
    <scope>NUCLEOTIDE SEQUENCE</scope>
    <source>
        <strain evidence="2">BECK_S1320</strain>
        <strain evidence="1">BECK_S1321</strain>
    </source>
</reference>
<protein>
    <submittedName>
        <fullName evidence="1">Uncharacterized protein</fullName>
    </submittedName>
</protein>
<dbReference type="EMBL" id="CAADFR010000220">
    <property type="protein sequence ID" value="VFK45340.1"/>
    <property type="molecule type" value="Genomic_DNA"/>
</dbReference>
<gene>
    <name evidence="2" type="ORF">BECKSD772E_GA0070983_12211</name>
    <name evidence="1" type="ORF">BECKSD772F_GA0070984_12201</name>
</gene>
<dbReference type="AlphaFoldDB" id="A0A450YUV2"/>
<proteinExistence type="predicted"/>
<sequence>MNPVDLMLLEGMRVFIPELYELIRKNKEMFVDSFRESTYYDPEPEKARIKEEIDSALKRAGAKDSSGYMELLKSLFPKMNTVYGNTIHGDHWHQKWNEGQRICAEKYFDRYFTYAVPKGDFPDTKLNALIEDICDTKDLTPPENNPLAAAVTEENAESLIDELRIRAESLNAEQSVSLSLAVSLAGDKYPNPETILEATPHAQAAMLVSDLIQNMDKSRRVSLAIERIEHSPTAAFQLEIFKWLRKEEEDSPEKDAFTAEELDTIGKELDVSEKQKFRGIEQTRKPTL</sequence>
<organism evidence="1">
    <name type="scientific">Candidatus Kentrum sp. SD</name>
    <dbReference type="NCBI Taxonomy" id="2126332"/>
    <lineage>
        <taxon>Bacteria</taxon>
        <taxon>Pseudomonadati</taxon>
        <taxon>Pseudomonadota</taxon>
        <taxon>Gammaproteobacteria</taxon>
        <taxon>Candidatus Kentrum</taxon>
    </lineage>
</organism>
<dbReference type="EMBL" id="CAADFU010000221">
    <property type="protein sequence ID" value="VFK49713.1"/>
    <property type="molecule type" value="Genomic_DNA"/>
</dbReference>
<evidence type="ECO:0000313" key="1">
    <source>
        <dbReference type="EMBL" id="VFK45340.1"/>
    </source>
</evidence>
<accession>A0A450YUV2</accession>
<name>A0A450YUV2_9GAMM</name>